<evidence type="ECO:0000313" key="1">
    <source>
        <dbReference type="EMBL" id="GGN58472.1"/>
    </source>
</evidence>
<dbReference type="Pfam" id="PF13040">
    <property type="entry name" value="Fur_reg_FbpB"/>
    <property type="match status" value="1"/>
</dbReference>
<dbReference type="EMBL" id="BMOS01000012">
    <property type="protein sequence ID" value="GGN58472.1"/>
    <property type="molecule type" value="Genomic_DNA"/>
</dbReference>
<gene>
    <name evidence="1" type="ORF">GCM10007971_20590</name>
</gene>
<reference evidence="1" key="1">
    <citation type="journal article" date="2014" name="Int. J. Syst. Evol. Microbiol.">
        <title>Complete genome sequence of Corynebacterium casei LMG S-19264T (=DSM 44701T), isolated from a smear-ripened cheese.</title>
        <authorList>
            <consortium name="US DOE Joint Genome Institute (JGI-PGF)"/>
            <person name="Walter F."/>
            <person name="Albersmeier A."/>
            <person name="Kalinowski J."/>
            <person name="Ruckert C."/>
        </authorList>
    </citation>
    <scope>NUCLEOTIDE SEQUENCE</scope>
    <source>
        <strain evidence="1">JCM 17251</strain>
    </source>
</reference>
<dbReference type="AlphaFoldDB" id="A0A917XY90"/>
<comment type="caution">
    <text evidence="1">The sequence shown here is derived from an EMBL/GenBank/DDBJ whole genome shotgun (WGS) entry which is preliminary data.</text>
</comment>
<proteinExistence type="predicted"/>
<name>A0A917XY90_9BACI</name>
<keyword evidence="2" id="KW-1185">Reference proteome</keyword>
<dbReference type="InterPro" id="IPR025004">
    <property type="entry name" value="SenN/SenS"/>
</dbReference>
<accession>A0A917XY90</accession>
<evidence type="ECO:0008006" key="3">
    <source>
        <dbReference type="Google" id="ProtNLM"/>
    </source>
</evidence>
<evidence type="ECO:0000313" key="2">
    <source>
        <dbReference type="Proteomes" id="UP000624041"/>
    </source>
</evidence>
<reference evidence="1" key="2">
    <citation type="submission" date="2020-09" db="EMBL/GenBank/DDBJ databases">
        <authorList>
            <person name="Sun Q."/>
            <person name="Ohkuma M."/>
        </authorList>
    </citation>
    <scope>NUCLEOTIDE SEQUENCE</scope>
    <source>
        <strain evidence="1">JCM 17251</strain>
    </source>
</reference>
<dbReference type="Proteomes" id="UP000624041">
    <property type="component" value="Unassembled WGS sequence"/>
</dbReference>
<sequence>MRPKRMSFEQLVSQNIREMLEDENSINQLEMRLEKRHEANARKKREQDAELFSNE</sequence>
<organism evidence="1 2">
    <name type="scientific">Oceanobacillus indicireducens</name>
    <dbReference type="NCBI Taxonomy" id="1004261"/>
    <lineage>
        <taxon>Bacteria</taxon>
        <taxon>Bacillati</taxon>
        <taxon>Bacillota</taxon>
        <taxon>Bacilli</taxon>
        <taxon>Bacillales</taxon>
        <taxon>Bacillaceae</taxon>
        <taxon>Oceanobacillus</taxon>
    </lineage>
</organism>
<dbReference type="RefSeq" id="WP_156856322.1">
    <property type="nucleotide sequence ID" value="NZ_BMOS01000012.1"/>
</dbReference>
<protein>
    <recommendedName>
        <fullName evidence="3">FbpB family small basic protein</fullName>
    </recommendedName>
</protein>